<evidence type="ECO:0000313" key="1">
    <source>
        <dbReference type="EMBL" id="VVA95596.1"/>
    </source>
</evidence>
<keyword evidence="2" id="KW-1185">Reference proteome</keyword>
<dbReference type="AlphaFoldDB" id="A0A565B1Q7"/>
<dbReference type="InterPro" id="IPR038765">
    <property type="entry name" value="Papain-like_cys_pep_sf"/>
</dbReference>
<comment type="caution">
    <text evidence="1">The sequence shown here is derived from an EMBL/GenBank/DDBJ whole genome shotgun (WGS) entry which is preliminary data.</text>
</comment>
<proteinExistence type="predicted"/>
<dbReference type="OrthoDB" id="1086886at2759"/>
<accession>A0A565B1Q7</accession>
<protein>
    <recommendedName>
        <fullName evidence="3">Peptidase C1A papain C-terminal domain-containing protein</fullName>
    </recommendedName>
</protein>
<reference evidence="1" key="1">
    <citation type="submission" date="2019-07" db="EMBL/GenBank/DDBJ databases">
        <authorList>
            <person name="Dittberner H."/>
        </authorList>
    </citation>
    <scope>NUCLEOTIDE SEQUENCE [LARGE SCALE GENOMIC DNA]</scope>
</reference>
<dbReference type="Proteomes" id="UP000489600">
    <property type="component" value="Unassembled WGS sequence"/>
</dbReference>
<sequence>MVSLLFPYAPSYSKQQVNFVFVTVLRNSWHDKRPDLNFIPEQYTQRVGNCWAVAYYRQWYMLMRLNGIPLTDLSIESLMDGVSQRHKGRGHGLRNFQAVADFMKKEGHVVDMVLHENPFGKSEDESFEKKNLDLFEKWTSGGAYQGLLSPTSVEIERHEYEFCKTHHASTLMGRGVYIEDGKEPKEYWDIYESYGLDWGQRGDIRLARHEGLIISAVEMKLKAN</sequence>
<gene>
    <name evidence="1" type="ORF">ANE_LOCUS6041</name>
</gene>
<dbReference type="SUPFAM" id="SSF54001">
    <property type="entry name" value="Cysteine proteinases"/>
    <property type="match status" value="1"/>
</dbReference>
<organism evidence="1 2">
    <name type="scientific">Arabis nemorensis</name>
    <dbReference type="NCBI Taxonomy" id="586526"/>
    <lineage>
        <taxon>Eukaryota</taxon>
        <taxon>Viridiplantae</taxon>
        <taxon>Streptophyta</taxon>
        <taxon>Embryophyta</taxon>
        <taxon>Tracheophyta</taxon>
        <taxon>Spermatophyta</taxon>
        <taxon>Magnoliopsida</taxon>
        <taxon>eudicotyledons</taxon>
        <taxon>Gunneridae</taxon>
        <taxon>Pentapetalae</taxon>
        <taxon>rosids</taxon>
        <taxon>malvids</taxon>
        <taxon>Brassicales</taxon>
        <taxon>Brassicaceae</taxon>
        <taxon>Arabideae</taxon>
        <taxon>Arabis</taxon>
    </lineage>
</organism>
<evidence type="ECO:0000313" key="2">
    <source>
        <dbReference type="Proteomes" id="UP000489600"/>
    </source>
</evidence>
<dbReference type="EMBL" id="CABITT030000002">
    <property type="protein sequence ID" value="VVA95596.1"/>
    <property type="molecule type" value="Genomic_DNA"/>
</dbReference>
<name>A0A565B1Q7_9BRAS</name>
<evidence type="ECO:0008006" key="3">
    <source>
        <dbReference type="Google" id="ProtNLM"/>
    </source>
</evidence>